<evidence type="ECO:0000313" key="2">
    <source>
        <dbReference type="Proteomes" id="UP000535501"/>
    </source>
</evidence>
<accession>A0A7X0DFV3</accession>
<gene>
    <name evidence="1" type="ORF">HNQ75_003551</name>
</gene>
<dbReference type="AlphaFoldDB" id="A0A7X0DFV3"/>
<proteinExistence type="predicted"/>
<dbReference type="EMBL" id="JACHEJ010000010">
    <property type="protein sequence ID" value="MBB6181564.1"/>
    <property type="molecule type" value="Genomic_DNA"/>
</dbReference>
<comment type="caution">
    <text evidence="1">The sequence shown here is derived from an EMBL/GenBank/DDBJ whole genome shotgun (WGS) entry which is preliminary data.</text>
</comment>
<name>A0A7X0DFV3_9HYPH</name>
<evidence type="ECO:0000313" key="1">
    <source>
        <dbReference type="EMBL" id="MBB6181564.1"/>
    </source>
</evidence>
<reference evidence="1 2" key="1">
    <citation type="submission" date="2020-08" db="EMBL/GenBank/DDBJ databases">
        <title>Genomic Encyclopedia of Type Strains, Phase IV (KMG-IV): sequencing the most valuable type-strain genomes for metagenomic binning, comparative biology and taxonomic classification.</title>
        <authorList>
            <person name="Goeker M."/>
        </authorList>
    </citation>
    <scope>NUCLEOTIDE SEQUENCE [LARGE SCALE GENOMIC DNA]</scope>
    <source>
        <strain evidence="1 2">DSM 102134</strain>
    </source>
</reference>
<protein>
    <submittedName>
        <fullName evidence="1">Uncharacterized protein</fullName>
    </submittedName>
</protein>
<organism evidence="1 2">
    <name type="scientific">Pseudorhizobium flavum</name>
    <dbReference type="NCBI Taxonomy" id="1335061"/>
    <lineage>
        <taxon>Bacteria</taxon>
        <taxon>Pseudomonadati</taxon>
        <taxon>Pseudomonadota</taxon>
        <taxon>Alphaproteobacteria</taxon>
        <taxon>Hyphomicrobiales</taxon>
        <taxon>Rhizobiaceae</taxon>
        <taxon>Rhizobium/Agrobacterium group</taxon>
        <taxon>Pseudorhizobium</taxon>
    </lineage>
</organism>
<keyword evidence="2" id="KW-1185">Reference proteome</keyword>
<dbReference type="Proteomes" id="UP000535501">
    <property type="component" value="Unassembled WGS sequence"/>
</dbReference>
<sequence>MPNLEAVLSVTHALRMGLDHMNPRLR</sequence>